<dbReference type="Pfam" id="PF00593">
    <property type="entry name" value="TonB_dep_Rec_b-barrel"/>
    <property type="match status" value="1"/>
</dbReference>
<evidence type="ECO:0000256" key="11">
    <source>
        <dbReference type="RuleBase" id="RU003357"/>
    </source>
</evidence>
<evidence type="ECO:0000259" key="12">
    <source>
        <dbReference type="Pfam" id="PF00593"/>
    </source>
</evidence>
<dbReference type="InterPro" id="IPR037066">
    <property type="entry name" value="Plug_dom_sf"/>
</dbReference>
<dbReference type="PROSITE" id="PS52016">
    <property type="entry name" value="TONB_DEPENDENT_REC_3"/>
    <property type="match status" value="1"/>
</dbReference>
<protein>
    <submittedName>
        <fullName evidence="14">Catecholate siderophore receptor</fullName>
    </submittedName>
</protein>
<evidence type="ECO:0000259" key="13">
    <source>
        <dbReference type="Pfam" id="PF07715"/>
    </source>
</evidence>
<evidence type="ECO:0000256" key="10">
    <source>
        <dbReference type="PROSITE-ProRule" id="PRU01360"/>
    </source>
</evidence>
<feature type="domain" description="TonB-dependent receptor plug" evidence="13">
    <location>
        <begin position="78"/>
        <end position="178"/>
    </location>
</feature>
<dbReference type="OrthoDB" id="9790771at2"/>
<name>A0A2V4TQM5_9BURK</name>
<dbReference type="SUPFAM" id="SSF56935">
    <property type="entry name" value="Porins"/>
    <property type="match status" value="1"/>
</dbReference>
<dbReference type="CDD" id="cd01347">
    <property type="entry name" value="ligand_gated_channel"/>
    <property type="match status" value="1"/>
</dbReference>
<dbReference type="GO" id="GO:0009279">
    <property type="term" value="C:cell outer membrane"/>
    <property type="evidence" value="ECO:0007669"/>
    <property type="project" value="UniProtKB-SubCell"/>
</dbReference>
<comment type="subcellular location">
    <subcellularLocation>
        <location evidence="1 10">Cell outer membrane</location>
        <topology evidence="1 10">Multi-pass membrane protein</topology>
    </subcellularLocation>
</comment>
<dbReference type="InterPro" id="IPR000531">
    <property type="entry name" value="Beta-barrel_TonB"/>
</dbReference>
<comment type="caution">
    <text evidence="14">The sequence shown here is derived from an EMBL/GenBank/DDBJ whole genome shotgun (WGS) entry which is preliminary data.</text>
</comment>
<reference evidence="14 15" key="1">
    <citation type="submission" date="2018-06" db="EMBL/GenBank/DDBJ databases">
        <title>Genomic Encyclopedia of Type Strains, Phase IV (KMG-V): Genome sequencing to study the core and pangenomes of soil and plant-associated prokaryotes.</title>
        <authorList>
            <person name="Whitman W."/>
        </authorList>
    </citation>
    <scope>NUCLEOTIDE SEQUENCE [LARGE SCALE GENOMIC DNA]</scope>
    <source>
        <strain evidence="14 15">SRCL-318</strain>
    </source>
</reference>
<evidence type="ECO:0000313" key="14">
    <source>
        <dbReference type="EMBL" id="PYE19841.1"/>
    </source>
</evidence>
<dbReference type="GO" id="GO:0038023">
    <property type="term" value="F:signaling receptor activity"/>
    <property type="evidence" value="ECO:0007669"/>
    <property type="project" value="InterPro"/>
</dbReference>
<evidence type="ECO:0000256" key="2">
    <source>
        <dbReference type="ARBA" id="ARBA00009810"/>
    </source>
</evidence>
<keyword evidence="5 10" id="KW-0812">Transmembrane</keyword>
<keyword evidence="9 10" id="KW-0998">Cell outer membrane</keyword>
<dbReference type="Proteomes" id="UP000247772">
    <property type="component" value="Unassembled WGS sequence"/>
</dbReference>
<gene>
    <name evidence="14" type="ORF">C7410_118137</name>
</gene>
<dbReference type="Gene3D" id="2.170.130.10">
    <property type="entry name" value="TonB-dependent receptor, plug domain"/>
    <property type="match status" value="1"/>
</dbReference>
<feature type="domain" description="TonB-dependent receptor-like beta-barrel" evidence="12">
    <location>
        <begin position="252"/>
        <end position="732"/>
    </location>
</feature>
<dbReference type="Gene3D" id="2.40.170.20">
    <property type="entry name" value="TonB-dependent receptor, beta-barrel domain"/>
    <property type="match status" value="1"/>
</dbReference>
<evidence type="ECO:0000256" key="9">
    <source>
        <dbReference type="ARBA" id="ARBA00023237"/>
    </source>
</evidence>
<proteinExistence type="inferred from homology"/>
<keyword evidence="8 14" id="KW-0675">Receptor</keyword>
<evidence type="ECO:0000256" key="4">
    <source>
        <dbReference type="ARBA" id="ARBA00022452"/>
    </source>
</evidence>
<dbReference type="RefSeq" id="WP_110856256.1">
    <property type="nucleotide sequence ID" value="NZ_QJSQ01000018.1"/>
</dbReference>
<evidence type="ECO:0000256" key="6">
    <source>
        <dbReference type="ARBA" id="ARBA00023077"/>
    </source>
</evidence>
<keyword evidence="4 10" id="KW-1134">Transmembrane beta strand</keyword>
<sequence>MRVETLRPVLSGVGAVASLASGALFVAPDQARAQEAAPASKPDDATILLPAVKVEGTAVPSTNALDTGTGLGRLPDSLQSTPQTITVIPQVMIEQQHATTVDQVLKYVPGVTVSTGEGGGGINGDQFRIRGFDASGDIYVDGLRDFGSYVRDSFATENVMVLKGPSSTSFGNGTTGGAIELQSKKAHLGDANSLDVTAGQGPYERGVLDVNHQINGTTAVRAVVMGQKQDIVDRDHVYSNRVGFLGSIGLGLGTSQQLTLNYFHQTSNARPDFGVPMGSIGSSVGEPLTEYGVPRSTYYGRESDHDRMNADVISALYKGEFGDWLTLTNDTRVGYYTRDLKFTPAFCMDFPAYLAAGYGVAPSTCASDVAAGNFNTDYTRWPVGGDKLTSYGAENVTTAVMRFDMAGFRHELVAGVDVYYQHQKANFYLPTGSGATGTLLNPIYQNPPDFSLNLAANGITAHSWDVGPFVSDRVWLTPELSVLGGVRWDHYEVDGANAGAPIASTTNFASPKASVIWEPTSHQTYYISYARSFTPPGSNITTLGSSLSLAGGANLSSMKPETATTYEIGGKWSFLDDRLGATAALFRVNKGNTSYTDPTSGIQTMTDDKARVQGVELGLTGKITAHWDVQAAYSYQDSKITYSAIGAFNPLPAVGNWVPYVSRQNASLWTTYDVTRLLGLPGHFLIGGGINYRSAYYLNDAMTLRIPAAVTADAMLSYDVDRYHIALNVTNLTNKLAYSAAFANGYATPIAGRTISLTAGLMF</sequence>
<dbReference type="InterPro" id="IPR039426">
    <property type="entry name" value="TonB-dep_rcpt-like"/>
</dbReference>
<dbReference type="InterPro" id="IPR036942">
    <property type="entry name" value="Beta-barrel_TonB_sf"/>
</dbReference>
<organism evidence="14 15">
    <name type="scientific">Paraburkholderia silvatlantica</name>
    <dbReference type="NCBI Taxonomy" id="321895"/>
    <lineage>
        <taxon>Bacteria</taxon>
        <taxon>Pseudomonadati</taxon>
        <taxon>Pseudomonadota</taxon>
        <taxon>Betaproteobacteria</taxon>
        <taxon>Burkholderiales</taxon>
        <taxon>Burkholderiaceae</taxon>
        <taxon>Paraburkholderia</taxon>
    </lineage>
</organism>
<dbReference type="GO" id="GO:0015344">
    <property type="term" value="F:siderophore uptake transmembrane transporter activity"/>
    <property type="evidence" value="ECO:0007669"/>
    <property type="project" value="TreeGrafter"/>
</dbReference>
<keyword evidence="7 10" id="KW-0472">Membrane</keyword>
<dbReference type="PANTHER" id="PTHR32552">
    <property type="entry name" value="FERRICHROME IRON RECEPTOR-RELATED"/>
    <property type="match status" value="1"/>
</dbReference>
<evidence type="ECO:0000256" key="8">
    <source>
        <dbReference type="ARBA" id="ARBA00023170"/>
    </source>
</evidence>
<dbReference type="AlphaFoldDB" id="A0A2V4TQM5"/>
<evidence type="ECO:0000256" key="3">
    <source>
        <dbReference type="ARBA" id="ARBA00022448"/>
    </source>
</evidence>
<dbReference type="InterPro" id="IPR012910">
    <property type="entry name" value="Plug_dom"/>
</dbReference>
<dbReference type="Pfam" id="PF07715">
    <property type="entry name" value="Plug"/>
    <property type="match status" value="1"/>
</dbReference>
<accession>A0A2V4TQM5</accession>
<keyword evidence="3 10" id="KW-0813">Transport</keyword>
<keyword evidence="6 11" id="KW-0798">TonB box</keyword>
<evidence type="ECO:0000256" key="1">
    <source>
        <dbReference type="ARBA" id="ARBA00004571"/>
    </source>
</evidence>
<dbReference type="NCBIfam" id="TIGR01783">
    <property type="entry name" value="TonB-siderophor"/>
    <property type="match status" value="1"/>
</dbReference>
<dbReference type="EMBL" id="QJSQ01000018">
    <property type="protein sequence ID" value="PYE19841.1"/>
    <property type="molecule type" value="Genomic_DNA"/>
</dbReference>
<evidence type="ECO:0000313" key="15">
    <source>
        <dbReference type="Proteomes" id="UP000247772"/>
    </source>
</evidence>
<dbReference type="GO" id="GO:0015891">
    <property type="term" value="P:siderophore transport"/>
    <property type="evidence" value="ECO:0007669"/>
    <property type="project" value="InterPro"/>
</dbReference>
<evidence type="ECO:0000256" key="5">
    <source>
        <dbReference type="ARBA" id="ARBA00022692"/>
    </source>
</evidence>
<comment type="similarity">
    <text evidence="2 10 11">Belongs to the TonB-dependent receptor family.</text>
</comment>
<dbReference type="PANTHER" id="PTHR32552:SF83">
    <property type="entry name" value="BLR3904 PROTEIN"/>
    <property type="match status" value="1"/>
</dbReference>
<evidence type="ECO:0000256" key="7">
    <source>
        <dbReference type="ARBA" id="ARBA00023136"/>
    </source>
</evidence>
<dbReference type="InterPro" id="IPR010105">
    <property type="entry name" value="TonB_sidphr_rcpt"/>
</dbReference>